<keyword evidence="2" id="KW-1185">Reference proteome</keyword>
<organism evidence="1 2">
    <name type="scientific">Ascoidea rubescens DSM 1968</name>
    <dbReference type="NCBI Taxonomy" id="1344418"/>
    <lineage>
        <taxon>Eukaryota</taxon>
        <taxon>Fungi</taxon>
        <taxon>Dikarya</taxon>
        <taxon>Ascomycota</taxon>
        <taxon>Saccharomycotina</taxon>
        <taxon>Saccharomycetes</taxon>
        <taxon>Ascoideaceae</taxon>
        <taxon>Ascoidea</taxon>
    </lineage>
</organism>
<protein>
    <recommendedName>
        <fullName evidence="3">Bacterial surface antigen (D15) domain-containing protein</fullName>
    </recommendedName>
</protein>
<gene>
    <name evidence="1" type="ORF">ASCRUDRAFT_81319</name>
</gene>
<evidence type="ECO:0008006" key="3">
    <source>
        <dbReference type="Google" id="ProtNLM"/>
    </source>
</evidence>
<dbReference type="STRING" id="1344418.A0A1D2VFN0"/>
<proteinExistence type="predicted"/>
<dbReference type="Proteomes" id="UP000095038">
    <property type="component" value="Unassembled WGS sequence"/>
</dbReference>
<dbReference type="EMBL" id="KV454482">
    <property type="protein sequence ID" value="ODV60323.1"/>
    <property type="molecule type" value="Genomic_DNA"/>
</dbReference>
<reference evidence="2" key="1">
    <citation type="submission" date="2016-05" db="EMBL/GenBank/DDBJ databases">
        <title>Comparative genomics of biotechnologically important yeasts.</title>
        <authorList>
            <consortium name="DOE Joint Genome Institute"/>
            <person name="Riley R."/>
            <person name="Haridas S."/>
            <person name="Wolfe K.H."/>
            <person name="Lopes M.R."/>
            <person name="Hittinger C.T."/>
            <person name="Goker M."/>
            <person name="Salamov A."/>
            <person name="Wisecaver J."/>
            <person name="Long T.M."/>
            <person name="Aerts A.L."/>
            <person name="Barry K."/>
            <person name="Choi C."/>
            <person name="Clum A."/>
            <person name="Coughlan A.Y."/>
            <person name="Deshpande S."/>
            <person name="Douglass A.P."/>
            <person name="Hanson S.J."/>
            <person name="Klenk H.-P."/>
            <person name="Labutti K."/>
            <person name="Lapidus A."/>
            <person name="Lindquist E."/>
            <person name="Lipzen A."/>
            <person name="Meier-Kolthoff J.P."/>
            <person name="Ohm R.A."/>
            <person name="Otillar R.P."/>
            <person name="Pangilinan J."/>
            <person name="Peng Y."/>
            <person name="Rokas A."/>
            <person name="Rosa C.A."/>
            <person name="Scheuner C."/>
            <person name="Sibirny A.A."/>
            <person name="Slot J.C."/>
            <person name="Stielow J.B."/>
            <person name="Sun H."/>
            <person name="Kurtzman C.P."/>
            <person name="Blackwell M."/>
            <person name="Grigoriev I.V."/>
            <person name="Jeffries T.W."/>
        </authorList>
    </citation>
    <scope>NUCLEOTIDE SEQUENCE [LARGE SCALE GENOMIC DNA]</scope>
    <source>
        <strain evidence="2">DSM 1968</strain>
    </source>
</reference>
<dbReference type="AlphaFoldDB" id="A0A1D2VFN0"/>
<evidence type="ECO:0000313" key="1">
    <source>
        <dbReference type="EMBL" id="ODV60323.1"/>
    </source>
</evidence>
<sequence>MTNNVFTTTDQDGILSRSTTKPVYLSKVEIEGIQNLDDDFLKTLISPLLSTSDHTVNSLNNAIRETTTNFNKTGLFEKIACSVDNDSTSLLAANIKYPFTNEVLIPTAAKFKLSQSQGTLTTLTTSTTTPVLPNSNNNSNDFNNESLFSFDFLNSNFKGYADSLLFNYTLSSINFNNNLSLSYNSPLNNDKKNQLLIDIYRSYSNNQSYSKHDQRTYSVFTGYQYSNFYDIKHDNNNNNFSYLTGLNIVQDEVLNSNTNLLENNISSKVSLINNFSYNNLGNYDPSFNSSQSSSKNLIPSSSGCSLALKSEVAGLDKSSRKFHKLAFDSTFYRSIVKNVLTFEQKILIGNIFPITIFNNSADADKSTGINVSDKFFGNLTGFKKNSIGFNKDDVYLGGNSILFKSSTLYSKFPKFLSKSHVLDPLRFRLSLQYGDIYSNVDDLKKVFQNLNIFSKFSEIKHINKLSKVFATNLSVGLFYSTKFSNLDLSYNIPLSNRACDISRPGLQFNASISMA</sequence>
<dbReference type="RefSeq" id="XP_020046630.1">
    <property type="nucleotide sequence ID" value="XM_020194603.1"/>
</dbReference>
<dbReference type="OrthoDB" id="1724197at2759"/>
<dbReference type="InParanoid" id="A0A1D2VFN0"/>
<accession>A0A1D2VFN0</accession>
<dbReference type="GeneID" id="30968239"/>
<name>A0A1D2VFN0_9ASCO</name>
<evidence type="ECO:0000313" key="2">
    <source>
        <dbReference type="Proteomes" id="UP000095038"/>
    </source>
</evidence>